<protein>
    <recommendedName>
        <fullName evidence="2">Thiamine phosphate synthase/TenI domain-containing protein</fullName>
    </recommendedName>
</protein>
<proteinExistence type="predicted"/>
<gene>
    <name evidence="1" type="ORF">S01H1_00061</name>
</gene>
<dbReference type="EMBL" id="BARS01000016">
    <property type="protein sequence ID" value="GAF70242.1"/>
    <property type="molecule type" value="Genomic_DNA"/>
</dbReference>
<evidence type="ECO:0000313" key="1">
    <source>
        <dbReference type="EMBL" id="GAF70242.1"/>
    </source>
</evidence>
<organism evidence="1">
    <name type="scientific">marine sediment metagenome</name>
    <dbReference type="NCBI Taxonomy" id="412755"/>
    <lineage>
        <taxon>unclassified sequences</taxon>
        <taxon>metagenomes</taxon>
        <taxon>ecological metagenomes</taxon>
    </lineage>
</organism>
<name>X0S2S0_9ZZZZ</name>
<accession>X0S2S0</accession>
<dbReference type="AlphaFoldDB" id="X0S2S0"/>
<evidence type="ECO:0008006" key="2">
    <source>
        <dbReference type="Google" id="ProtNLM"/>
    </source>
</evidence>
<reference evidence="1" key="1">
    <citation type="journal article" date="2014" name="Front. Microbiol.">
        <title>High frequency of phylogenetically diverse reductive dehalogenase-homologous genes in deep subseafloor sedimentary metagenomes.</title>
        <authorList>
            <person name="Kawai M."/>
            <person name="Futagami T."/>
            <person name="Toyoda A."/>
            <person name="Takaki Y."/>
            <person name="Nishi S."/>
            <person name="Hori S."/>
            <person name="Arai W."/>
            <person name="Tsubouchi T."/>
            <person name="Morono Y."/>
            <person name="Uchiyama I."/>
            <person name="Ito T."/>
            <person name="Fujiyama A."/>
            <person name="Inagaki F."/>
            <person name="Takami H."/>
        </authorList>
    </citation>
    <scope>NUCLEOTIDE SEQUENCE</scope>
    <source>
        <strain evidence="1">Expedition CK06-06</strain>
    </source>
</reference>
<sequence>METIYLIMPGKISDSFTEIVKIATENCQLAIIKTTEDLPALKNKKRD</sequence>
<comment type="caution">
    <text evidence="1">The sequence shown here is derived from an EMBL/GenBank/DDBJ whole genome shotgun (WGS) entry which is preliminary data.</text>
</comment>